<keyword evidence="2" id="KW-1185">Reference proteome</keyword>
<protein>
    <submittedName>
        <fullName evidence="1">Uncharacterized protein</fullName>
    </submittedName>
</protein>
<gene>
    <name evidence="1" type="ORF">NQ315_000545</name>
</gene>
<comment type="caution">
    <text evidence="1">The sequence shown here is derived from an EMBL/GenBank/DDBJ whole genome shotgun (WGS) entry which is preliminary data.</text>
</comment>
<name>A0AAV8VA67_9CUCU</name>
<dbReference type="AlphaFoldDB" id="A0AAV8VA67"/>
<dbReference type="Proteomes" id="UP001159042">
    <property type="component" value="Unassembled WGS sequence"/>
</dbReference>
<proteinExistence type="predicted"/>
<sequence>MDAPPVADLRKDLELDCHFDMGVEELYAVKWYKDDQEFFRKITKSIKEQPIMHIGGMEMQSQSQEPLVEVDDSFPSISVSPFRGGTGGAALVKTPKIDSYTHLSS</sequence>
<organism evidence="1 2">
    <name type="scientific">Exocentrus adspersus</name>
    <dbReference type="NCBI Taxonomy" id="1586481"/>
    <lineage>
        <taxon>Eukaryota</taxon>
        <taxon>Metazoa</taxon>
        <taxon>Ecdysozoa</taxon>
        <taxon>Arthropoda</taxon>
        <taxon>Hexapoda</taxon>
        <taxon>Insecta</taxon>
        <taxon>Pterygota</taxon>
        <taxon>Neoptera</taxon>
        <taxon>Endopterygota</taxon>
        <taxon>Coleoptera</taxon>
        <taxon>Polyphaga</taxon>
        <taxon>Cucujiformia</taxon>
        <taxon>Chrysomeloidea</taxon>
        <taxon>Cerambycidae</taxon>
        <taxon>Lamiinae</taxon>
        <taxon>Acanthocinini</taxon>
        <taxon>Exocentrus</taxon>
    </lineage>
</organism>
<accession>A0AAV8VA67</accession>
<dbReference type="EMBL" id="JANEYG010000217">
    <property type="protein sequence ID" value="KAJ8911085.1"/>
    <property type="molecule type" value="Genomic_DNA"/>
</dbReference>
<evidence type="ECO:0000313" key="2">
    <source>
        <dbReference type="Proteomes" id="UP001159042"/>
    </source>
</evidence>
<reference evidence="1 2" key="1">
    <citation type="journal article" date="2023" name="Insect Mol. Biol.">
        <title>Genome sequencing provides insights into the evolution of gene families encoding plant cell wall-degrading enzymes in longhorned beetles.</title>
        <authorList>
            <person name="Shin N.R."/>
            <person name="Okamura Y."/>
            <person name="Kirsch R."/>
            <person name="Pauchet Y."/>
        </authorList>
    </citation>
    <scope>NUCLEOTIDE SEQUENCE [LARGE SCALE GENOMIC DNA]</scope>
    <source>
        <strain evidence="1">EAD_L_NR</strain>
    </source>
</reference>
<evidence type="ECO:0000313" key="1">
    <source>
        <dbReference type="EMBL" id="KAJ8911085.1"/>
    </source>
</evidence>